<keyword evidence="2" id="KW-0812">Transmembrane</keyword>
<evidence type="ECO:0000256" key="2">
    <source>
        <dbReference type="SAM" id="Phobius"/>
    </source>
</evidence>
<feature type="compositionally biased region" description="Pro residues" evidence="1">
    <location>
        <begin position="1"/>
        <end position="15"/>
    </location>
</feature>
<gene>
    <name evidence="3" type="ORF">TeGR_g1013</name>
</gene>
<keyword evidence="4" id="KW-1185">Reference proteome</keyword>
<proteinExistence type="predicted"/>
<comment type="caution">
    <text evidence="3">The sequence shown here is derived from an EMBL/GenBank/DDBJ whole genome shotgun (WGS) entry which is preliminary data.</text>
</comment>
<protein>
    <submittedName>
        <fullName evidence="3">Uncharacterized protein</fullName>
    </submittedName>
</protein>
<feature type="transmembrane region" description="Helical" evidence="2">
    <location>
        <begin position="206"/>
        <end position="225"/>
    </location>
</feature>
<dbReference type="Proteomes" id="UP001165060">
    <property type="component" value="Unassembled WGS sequence"/>
</dbReference>
<evidence type="ECO:0000256" key="1">
    <source>
        <dbReference type="SAM" id="MobiDB-lite"/>
    </source>
</evidence>
<reference evidence="3 4" key="1">
    <citation type="journal article" date="2023" name="Commun. Biol.">
        <title>Genome analysis of Parmales, the sister group of diatoms, reveals the evolutionary specialization of diatoms from phago-mixotrophs to photoautotrophs.</title>
        <authorList>
            <person name="Ban H."/>
            <person name="Sato S."/>
            <person name="Yoshikawa S."/>
            <person name="Yamada K."/>
            <person name="Nakamura Y."/>
            <person name="Ichinomiya M."/>
            <person name="Sato N."/>
            <person name="Blanc-Mathieu R."/>
            <person name="Endo H."/>
            <person name="Kuwata A."/>
            <person name="Ogata H."/>
        </authorList>
    </citation>
    <scope>NUCLEOTIDE SEQUENCE [LARGE SCALE GENOMIC DNA]</scope>
</reference>
<evidence type="ECO:0000313" key="3">
    <source>
        <dbReference type="EMBL" id="GMI25051.1"/>
    </source>
</evidence>
<feature type="transmembrane region" description="Helical" evidence="2">
    <location>
        <begin position="55"/>
        <end position="76"/>
    </location>
</feature>
<feature type="region of interest" description="Disordered" evidence="1">
    <location>
        <begin position="1"/>
        <end position="23"/>
    </location>
</feature>
<feature type="transmembrane region" description="Helical" evidence="2">
    <location>
        <begin position="245"/>
        <end position="263"/>
    </location>
</feature>
<feature type="transmembrane region" description="Helical" evidence="2">
    <location>
        <begin position="88"/>
        <end position="106"/>
    </location>
</feature>
<keyword evidence="2" id="KW-1133">Transmembrane helix</keyword>
<accession>A0ABQ6MF10</accession>
<feature type="transmembrane region" description="Helical" evidence="2">
    <location>
        <begin position="275"/>
        <end position="297"/>
    </location>
</feature>
<sequence>MSNPLHPPPPPPVGDPPREGREPPRLSRLWQGALFVVSLVSPACAVTYARSGNSWWLGMAAAVFGLCGSSGSLVVFSSPSNRAIEGRLVVYVAAWAALVVGGGSVGCLLTDPHGRRGMGWFLLLGCPLVALVPCAMLRMRRKIGELGVERLKEYIADTVFFQCIMGALPPMVYLSSETTQCIFSHASHLGSINSVCGGMIVPSTSISYMLTILLITHLVILPVTATSATRWQLASFSGLPLKLRAQMTLAGIAGFGNVALFGLMGDGEATRFMHALFYVSFWALTTAALVEVFWIVFRGGGGGGGARGGTVELLDKVRESGSFGA</sequence>
<evidence type="ECO:0000313" key="4">
    <source>
        <dbReference type="Proteomes" id="UP001165060"/>
    </source>
</evidence>
<keyword evidence="2" id="KW-0472">Membrane</keyword>
<feature type="transmembrane region" description="Helical" evidence="2">
    <location>
        <begin position="118"/>
        <end position="137"/>
    </location>
</feature>
<name>A0ABQ6MF10_9STRA</name>
<dbReference type="EMBL" id="BRYB01002762">
    <property type="protein sequence ID" value="GMI25051.1"/>
    <property type="molecule type" value="Genomic_DNA"/>
</dbReference>
<organism evidence="3 4">
    <name type="scientific">Tetraparma gracilis</name>
    <dbReference type="NCBI Taxonomy" id="2962635"/>
    <lineage>
        <taxon>Eukaryota</taxon>
        <taxon>Sar</taxon>
        <taxon>Stramenopiles</taxon>
        <taxon>Ochrophyta</taxon>
        <taxon>Bolidophyceae</taxon>
        <taxon>Parmales</taxon>
        <taxon>Triparmaceae</taxon>
        <taxon>Tetraparma</taxon>
    </lineage>
</organism>